<organism evidence="4 5">
    <name type="scientific">Olea europaea subsp. europaea</name>
    <dbReference type="NCBI Taxonomy" id="158383"/>
    <lineage>
        <taxon>Eukaryota</taxon>
        <taxon>Viridiplantae</taxon>
        <taxon>Streptophyta</taxon>
        <taxon>Embryophyta</taxon>
        <taxon>Tracheophyta</taxon>
        <taxon>Spermatophyta</taxon>
        <taxon>Magnoliopsida</taxon>
        <taxon>eudicotyledons</taxon>
        <taxon>Gunneridae</taxon>
        <taxon>Pentapetalae</taxon>
        <taxon>asterids</taxon>
        <taxon>lamiids</taxon>
        <taxon>Lamiales</taxon>
        <taxon>Oleaceae</taxon>
        <taxon>Oleeae</taxon>
        <taxon>Olea</taxon>
    </lineage>
</organism>
<evidence type="ECO:0000313" key="5">
    <source>
        <dbReference type="Proteomes" id="UP000594638"/>
    </source>
</evidence>
<dbReference type="Gramene" id="OE9A094602T1">
    <property type="protein sequence ID" value="OE9A094602C1"/>
    <property type="gene ID" value="OE9A094602"/>
</dbReference>
<dbReference type="InterPro" id="IPR011990">
    <property type="entry name" value="TPR-like_helical_dom_sf"/>
</dbReference>
<proteinExistence type="inferred from homology"/>
<dbReference type="PANTHER" id="PTHR47936">
    <property type="entry name" value="PPR_LONG DOMAIN-CONTAINING PROTEIN"/>
    <property type="match status" value="1"/>
</dbReference>
<evidence type="ECO:0000256" key="2">
    <source>
        <dbReference type="ARBA" id="ARBA00022737"/>
    </source>
</evidence>
<evidence type="ECO:0000313" key="4">
    <source>
        <dbReference type="EMBL" id="CAA3030146.1"/>
    </source>
</evidence>
<name>A0A8S0VK05_OLEEU</name>
<evidence type="ECO:0000256" key="3">
    <source>
        <dbReference type="PROSITE-ProRule" id="PRU00708"/>
    </source>
</evidence>
<dbReference type="AlphaFoldDB" id="A0A8S0VK05"/>
<reference evidence="4 5" key="1">
    <citation type="submission" date="2019-12" db="EMBL/GenBank/DDBJ databases">
        <authorList>
            <person name="Alioto T."/>
            <person name="Alioto T."/>
            <person name="Gomez Garrido J."/>
        </authorList>
    </citation>
    <scope>NUCLEOTIDE SEQUENCE [LARGE SCALE GENOMIC DNA]</scope>
</reference>
<keyword evidence="5" id="KW-1185">Reference proteome</keyword>
<dbReference type="Gene3D" id="1.25.40.10">
    <property type="entry name" value="Tetratricopeptide repeat domain"/>
    <property type="match status" value="1"/>
</dbReference>
<sequence>MLKTNAIAIPRRCENCVQDDYSLYFLPLKCKFMLNLILEKPNSSLHVFFDSIKFDLLQDVDLISLLKGNDKLDNQVIELIVKILGRESQYMSASKLFDEANNFFNGLKAKRYVPRTVTYKSLLQVYGKSGIYNEALSVLKEMEEINCPPDSVTYNELVFLRKERH</sequence>
<evidence type="ECO:0008006" key="6">
    <source>
        <dbReference type="Google" id="ProtNLM"/>
    </source>
</evidence>
<dbReference type="OrthoDB" id="185373at2759"/>
<dbReference type="Proteomes" id="UP000594638">
    <property type="component" value="Unassembled WGS sequence"/>
</dbReference>
<dbReference type="PROSITE" id="PS51375">
    <property type="entry name" value="PPR"/>
    <property type="match status" value="1"/>
</dbReference>
<dbReference type="NCBIfam" id="TIGR00756">
    <property type="entry name" value="PPR"/>
    <property type="match status" value="1"/>
</dbReference>
<dbReference type="InterPro" id="IPR002885">
    <property type="entry name" value="PPR_rpt"/>
</dbReference>
<keyword evidence="2" id="KW-0677">Repeat</keyword>
<gene>
    <name evidence="4" type="ORF">OLEA9_A094602</name>
</gene>
<comment type="caution">
    <text evidence="4">The sequence shown here is derived from an EMBL/GenBank/DDBJ whole genome shotgun (WGS) entry which is preliminary data.</text>
</comment>
<dbReference type="Pfam" id="PF13041">
    <property type="entry name" value="PPR_2"/>
    <property type="match status" value="1"/>
</dbReference>
<accession>A0A8S0VK05</accession>
<dbReference type="EMBL" id="CACTIH010009352">
    <property type="protein sequence ID" value="CAA3030146.1"/>
    <property type="molecule type" value="Genomic_DNA"/>
</dbReference>
<dbReference type="PANTHER" id="PTHR47936:SF1">
    <property type="entry name" value="PENTATRICOPEPTIDE REPEAT-CONTAINING PROTEIN GUN1, CHLOROPLASTIC"/>
    <property type="match status" value="1"/>
</dbReference>
<evidence type="ECO:0000256" key="1">
    <source>
        <dbReference type="ARBA" id="ARBA00007626"/>
    </source>
</evidence>
<protein>
    <recommendedName>
        <fullName evidence="6">Pentatricopeptide repeat-containing protein</fullName>
    </recommendedName>
</protein>
<feature type="repeat" description="PPR" evidence="3">
    <location>
        <begin position="115"/>
        <end position="149"/>
    </location>
</feature>
<comment type="similarity">
    <text evidence="1">Belongs to the PPR family. P subfamily.</text>
</comment>